<dbReference type="Proteomes" id="UP001362999">
    <property type="component" value="Unassembled WGS sequence"/>
</dbReference>
<protein>
    <submittedName>
        <fullName evidence="3">Uncharacterized protein</fullName>
    </submittedName>
</protein>
<sequence>MPAPTSLITMRPTPSFAEPGDPPTPVVLLLAHTDLPKPPRQGLLMHEDLEDFVGSGPRPTVSFALPASADPALPPVDSTLPAHTYPPPPPIMPDLKPKPSNMHGAIEDWTGWEAREAKQIKERIEFLANTLLDTTKSWSEQDQSNLETVHKMAADQYPDLRRYEGGWPTTYILQFHLKKTKAAHAKAQSAVATAVATRALESLPQRSSPRTRSKAQRANRLHLAPALCCFKRCTCEASKTIGMDVDPSSSNETARPQRKRTANEHTPDKYRAISNPQRGELDSARQAVREAQHANLSLAAEADAARAALAAAQAANIEQTNRLLAMQAELIEKSQAIADMQHHEGQMEAQFISDQGKLDTLFQQYGGLFQQINDTQQLLMQRNAEINRLQDTLALKTDEIAQLRANSRIQAQKTPQKQTTPRRSKRLNMSPLANSGVRTIEIPLDPIPMAEAPEPAPSTSRPKISASPALAELLNSDVDTLDDMLSKFQQLCVGGKTLVDVVRGKPQKGGAAKKGSGSAELKKDESRNALINFAHRRLRHFTCMNFDVTFVYEFYLHTPAPEALVSTTEAGVDPPADLFQWDYGSGYLHSRFNKLMIEKIVDKVLEDEEDAEVFASVGADREFLTNAMKDKLKDWRGGWNRFQPKYLPAAGRIETKAEAHARALQKLNQHQLEMRSLASKDRKLDDRRETAALTIEVKIAEGTARDIKTWERIADVVQRLGIAGMSSEEEADVTVDGGKVRLYKIKLCLWREPSIANILGFVDAQTLLRKANQPGPKPAPRVRNAGHGPGVAPAPRGLPRSLYNNEWLKAQTPAFVETLQISKESFELFVAATDRMNL</sequence>
<feature type="region of interest" description="Disordered" evidence="2">
    <location>
        <begin position="241"/>
        <end position="288"/>
    </location>
</feature>
<name>A0AAW0CWL7_9AGAR</name>
<keyword evidence="1" id="KW-0175">Coiled coil</keyword>
<comment type="caution">
    <text evidence="3">The sequence shown here is derived from an EMBL/GenBank/DDBJ whole genome shotgun (WGS) entry which is preliminary data.</text>
</comment>
<accession>A0AAW0CWL7</accession>
<dbReference type="EMBL" id="JAWWNJ010000011">
    <property type="protein sequence ID" value="KAK7044606.1"/>
    <property type="molecule type" value="Genomic_DNA"/>
</dbReference>
<keyword evidence="4" id="KW-1185">Reference proteome</keyword>
<feature type="compositionally biased region" description="Basic and acidic residues" evidence="2">
    <location>
        <begin position="261"/>
        <end position="271"/>
    </location>
</feature>
<feature type="region of interest" description="Disordered" evidence="2">
    <location>
        <begin position="772"/>
        <end position="796"/>
    </location>
</feature>
<feature type="region of interest" description="Disordered" evidence="2">
    <location>
        <begin position="1"/>
        <end position="21"/>
    </location>
</feature>
<organism evidence="3 4">
    <name type="scientific">Favolaschia claudopus</name>
    <dbReference type="NCBI Taxonomy" id="2862362"/>
    <lineage>
        <taxon>Eukaryota</taxon>
        <taxon>Fungi</taxon>
        <taxon>Dikarya</taxon>
        <taxon>Basidiomycota</taxon>
        <taxon>Agaricomycotina</taxon>
        <taxon>Agaricomycetes</taxon>
        <taxon>Agaricomycetidae</taxon>
        <taxon>Agaricales</taxon>
        <taxon>Marasmiineae</taxon>
        <taxon>Mycenaceae</taxon>
        <taxon>Favolaschia</taxon>
    </lineage>
</organism>
<evidence type="ECO:0000313" key="4">
    <source>
        <dbReference type="Proteomes" id="UP001362999"/>
    </source>
</evidence>
<reference evidence="3 4" key="1">
    <citation type="journal article" date="2024" name="J Genomics">
        <title>Draft genome sequencing and assembly of Favolaschia claudopus CIRM-BRFM 2984 isolated from oak limbs.</title>
        <authorList>
            <person name="Navarro D."/>
            <person name="Drula E."/>
            <person name="Chaduli D."/>
            <person name="Cazenave R."/>
            <person name="Ahrendt S."/>
            <person name="Wang J."/>
            <person name="Lipzen A."/>
            <person name="Daum C."/>
            <person name="Barry K."/>
            <person name="Grigoriev I.V."/>
            <person name="Favel A."/>
            <person name="Rosso M.N."/>
            <person name="Martin F."/>
        </authorList>
    </citation>
    <scope>NUCLEOTIDE SEQUENCE [LARGE SCALE GENOMIC DNA]</scope>
    <source>
        <strain evidence="3 4">CIRM-BRFM 2984</strain>
    </source>
</reference>
<dbReference type="AlphaFoldDB" id="A0AAW0CWL7"/>
<proteinExistence type="predicted"/>
<evidence type="ECO:0000313" key="3">
    <source>
        <dbReference type="EMBL" id="KAK7044606.1"/>
    </source>
</evidence>
<evidence type="ECO:0000256" key="1">
    <source>
        <dbReference type="SAM" id="Coils"/>
    </source>
</evidence>
<feature type="region of interest" description="Disordered" evidence="2">
    <location>
        <begin position="406"/>
        <end position="428"/>
    </location>
</feature>
<feature type="compositionally biased region" description="Basic and acidic residues" evidence="2">
    <location>
        <begin position="279"/>
        <end position="288"/>
    </location>
</feature>
<evidence type="ECO:0000256" key="2">
    <source>
        <dbReference type="SAM" id="MobiDB-lite"/>
    </source>
</evidence>
<feature type="coiled-coil region" evidence="1">
    <location>
        <begin position="372"/>
        <end position="406"/>
    </location>
</feature>
<gene>
    <name evidence="3" type="ORF">R3P38DRAFT_3258719</name>
</gene>